<organism evidence="11 12">
    <name type="scientific">Endocarpon pusillum (strain Z07020 / HMAS-L-300199)</name>
    <name type="common">Lichen-forming fungus</name>
    <dbReference type="NCBI Taxonomy" id="1263415"/>
    <lineage>
        <taxon>Eukaryota</taxon>
        <taxon>Fungi</taxon>
        <taxon>Dikarya</taxon>
        <taxon>Ascomycota</taxon>
        <taxon>Pezizomycotina</taxon>
        <taxon>Eurotiomycetes</taxon>
        <taxon>Chaetothyriomycetidae</taxon>
        <taxon>Verrucariales</taxon>
        <taxon>Verrucariaceae</taxon>
        <taxon>Endocarpon</taxon>
    </lineage>
</organism>
<dbReference type="EMBL" id="KE720721">
    <property type="protein sequence ID" value="ERF76683.1"/>
    <property type="molecule type" value="Genomic_DNA"/>
</dbReference>
<dbReference type="InterPro" id="IPR002867">
    <property type="entry name" value="IBR_dom"/>
</dbReference>
<dbReference type="AlphaFoldDB" id="U1GW41"/>
<feature type="compositionally biased region" description="Basic and acidic residues" evidence="9">
    <location>
        <begin position="196"/>
        <end position="209"/>
    </location>
</feature>
<dbReference type="eggNOG" id="KOG1812">
    <property type="taxonomic scope" value="Eukaryota"/>
</dbReference>
<feature type="compositionally biased region" description="Polar residues" evidence="9">
    <location>
        <begin position="233"/>
        <end position="269"/>
    </location>
</feature>
<evidence type="ECO:0000256" key="1">
    <source>
        <dbReference type="ARBA" id="ARBA00001798"/>
    </source>
</evidence>
<feature type="domain" description="RING-type" evidence="10">
    <location>
        <begin position="307"/>
        <end position="507"/>
    </location>
</feature>
<evidence type="ECO:0000256" key="9">
    <source>
        <dbReference type="SAM" id="MobiDB-lite"/>
    </source>
</evidence>
<dbReference type="CDD" id="cd22584">
    <property type="entry name" value="Rcat_RBR_unk"/>
    <property type="match status" value="1"/>
</dbReference>
<dbReference type="PANTHER" id="PTHR11685">
    <property type="entry name" value="RBR FAMILY RING FINGER AND IBR DOMAIN-CONTAINING"/>
    <property type="match status" value="1"/>
</dbReference>
<dbReference type="InterPro" id="IPR044066">
    <property type="entry name" value="TRIAD_supradom"/>
</dbReference>
<dbReference type="OrthoDB" id="10254945at2759"/>
<evidence type="ECO:0000259" key="10">
    <source>
        <dbReference type="PROSITE" id="PS51873"/>
    </source>
</evidence>
<dbReference type="RefSeq" id="XP_007785895.1">
    <property type="nucleotide sequence ID" value="XM_007787705.1"/>
</dbReference>
<dbReference type="PROSITE" id="PS51873">
    <property type="entry name" value="TRIAD"/>
    <property type="match status" value="1"/>
</dbReference>
<dbReference type="Pfam" id="PF01485">
    <property type="entry name" value="IBR"/>
    <property type="match status" value="2"/>
</dbReference>
<evidence type="ECO:0000313" key="12">
    <source>
        <dbReference type="Proteomes" id="UP000019373"/>
    </source>
</evidence>
<keyword evidence="4" id="KW-0479">Metal-binding</keyword>
<protein>
    <recommendedName>
        <fullName evidence="2">RBR-type E3 ubiquitin transferase</fullName>
        <ecNumber evidence="2">2.3.2.31</ecNumber>
    </recommendedName>
</protein>
<dbReference type="GO" id="GO:0008270">
    <property type="term" value="F:zinc ion binding"/>
    <property type="evidence" value="ECO:0007669"/>
    <property type="project" value="UniProtKB-KW"/>
</dbReference>
<feature type="region of interest" description="Disordered" evidence="9">
    <location>
        <begin position="120"/>
        <end position="286"/>
    </location>
</feature>
<gene>
    <name evidence="11" type="ORF">EPUS_02222</name>
</gene>
<keyword evidence="8" id="KW-0862">Zinc</keyword>
<feature type="compositionally biased region" description="Basic and acidic residues" evidence="9">
    <location>
        <begin position="138"/>
        <end position="152"/>
    </location>
</feature>
<feature type="compositionally biased region" description="Polar residues" evidence="9">
    <location>
        <begin position="1"/>
        <end position="12"/>
    </location>
</feature>
<dbReference type="GO" id="GO:0016567">
    <property type="term" value="P:protein ubiquitination"/>
    <property type="evidence" value="ECO:0007669"/>
    <property type="project" value="InterPro"/>
</dbReference>
<evidence type="ECO:0000256" key="5">
    <source>
        <dbReference type="ARBA" id="ARBA00022737"/>
    </source>
</evidence>
<dbReference type="EC" id="2.3.2.31" evidence="2"/>
<keyword evidence="5" id="KW-0677">Repeat</keyword>
<accession>U1GW41</accession>
<dbReference type="GO" id="GO:0061630">
    <property type="term" value="F:ubiquitin protein ligase activity"/>
    <property type="evidence" value="ECO:0007669"/>
    <property type="project" value="UniProtKB-EC"/>
</dbReference>
<dbReference type="Gene3D" id="1.20.120.1750">
    <property type="match status" value="1"/>
</dbReference>
<dbReference type="GeneID" id="19237276"/>
<evidence type="ECO:0000313" key="11">
    <source>
        <dbReference type="EMBL" id="ERF76683.1"/>
    </source>
</evidence>
<feature type="compositionally biased region" description="Basic residues" evidence="9">
    <location>
        <begin position="19"/>
        <end position="31"/>
    </location>
</feature>
<name>U1GW41_ENDPU</name>
<feature type="compositionally biased region" description="Basic and acidic residues" evidence="9">
    <location>
        <begin position="176"/>
        <end position="188"/>
    </location>
</feature>
<dbReference type="CDD" id="cd20335">
    <property type="entry name" value="BRcat_RBR"/>
    <property type="match status" value="1"/>
</dbReference>
<evidence type="ECO:0000256" key="3">
    <source>
        <dbReference type="ARBA" id="ARBA00022679"/>
    </source>
</evidence>
<evidence type="ECO:0000256" key="4">
    <source>
        <dbReference type="ARBA" id="ARBA00022723"/>
    </source>
</evidence>
<keyword evidence="7" id="KW-0833">Ubl conjugation pathway</keyword>
<feature type="region of interest" description="Disordered" evidence="9">
    <location>
        <begin position="1"/>
        <end position="56"/>
    </location>
</feature>
<sequence>MASDSQRGTVQDDTACPSSRRRTNLRSRPRKDRKESRAGRSSAPVKSPADDKPVDLEALRRARLDYIDTSAGNRTKKMKYVGETITREAVKAKDVRHVRQTSAVKRRRKVIDPERKHVRRKVRNNKAEAGDYQPVYDDCSREQDIEARKDDVEGNESDGDEHSDVQIKAPSQSRRQTIDRCTKGDNKRRFGGQDAAVEKQRETCRRRQSEPIGPTHHAPRNSYGIDECKPASSERNTPSRQSPHVSRPSLQRSATTIRSKPDATLTTGLGPTRAKNAPSIAGSHAKKGSGILSNFLRSTPATQSSLKKVTCLTCGSDDVPIIKTAKLACTHRMCHGCLRRIFTMSVGDPAHMPPKCCTSDHIPLKYVDKLFDQKFKKTWNRKFHEYTTRDRIYCPSRHCGEWIKPNHINVENGRKVGKCKRCGTRVCCVCNNKMHTSRECPKDPEANAFAEVAKKEGWQRCFNCSAMVELKEGCNHMTCRCTAEFCMICGNKWKTCDCPWFNYEAVEADRLQHMDMAQGGRVYNDEDRRAPIRYQEELDRRRHQEHRDEALARRMQVLGVDDEPSDDIVAGDNPGQILGLGNAAEHFLNHDFRQQARNILTGNFRQAAHAAEGLLNGTVTGRENPLPPGPYELDAPARTMANQTAQLLRHDTASNTAWNNAARIGSNGQHNPRRRNGNIAANRTTNDPAEEIIPLPTALPNAARRPAVRNINRGRRAGGLEDLLAADRLESANESTAEQRIENWRSEVPVGQPANGVALV</sequence>
<dbReference type="InterPro" id="IPR031127">
    <property type="entry name" value="E3_UB_ligase_RBR"/>
</dbReference>
<evidence type="ECO:0000256" key="2">
    <source>
        <dbReference type="ARBA" id="ARBA00012251"/>
    </source>
</evidence>
<reference evidence="12" key="1">
    <citation type="journal article" date="2014" name="BMC Genomics">
        <title>Genome characteristics reveal the impact of lichenization on lichen-forming fungus Endocarpon pusillum Hedwig (Verrucariales, Ascomycota).</title>
        <authorList>
            <person name="Wang Y.-Y."/>
            <person name="Liu B."/>
            <person name="Zhang X.-Y."/>
            <person name="Zhou Q.-M."/>
            <person name="Zhang T."/>
            <person name="Li H."/>
            <person name="Yu Y.-F."/>
            <person name="Zhang X.-L."/>
            <person name="Hao X.-Y."/>
            <person name="Wang M."/>
            <person name="Wang L."/>
            <person name="Wei J.-C."/>
        </authorList>
    </citation>
    <scope>NUCLEOTIDE SEQUENCE [LARGE SCALE GENOMIC DNA]</scope>
    <source>
        <strain evidence="12">Z07020 / HMAS-L-300199</strain>
    </source>
</reference>
<evidence type="ECO:0000256" key="6">
    <source>
        <dbReference type="ARBA" id="ARBA00022771"/>
    </source>
</evidence>
<keyword evidence="6" id="KW-0863">Zinc-finger</keyword>
<evidence type="ECO:0000256" key="7">
    <source>
        <dbReference type="ARBA" id="ARBA00022786"/>
    </source>
</evidence>
<dbReference type="Proteomes" id="UP000019373">
    <property type="component" value="Unassembled WGS sequence"/>
</dbReference>
<dbReference type="HOGENOM" id="CLU_015887_2_0_1"/>
<keyword evidence="3" id="KW-0808">Transferase</keyword>
<dbReference type="PROSITE" id="PS00518">
    <property type="entry name" value="ZF_RING_1"/>
    <property type="match status" value="1"/>
</dbReference>
<evidence type="ECO:0000256" key="8">
    <source>
        <dbReference type="ARBA" id="ARBA00022833"/>
    </source>
</evidence>
<proteinExistence type="predicted"/>
<dbReference type="InterPro" id="IPR017907">
    <property type="entry name" value="Znf_RING_CS"/>
</dbReference>
<keyword evidence="12" id="KW-1185">Reference proteome</keyword>
<feature type="region of interest" description="Disordered" evidence="9">
    <location>
        <begin position="663"/>
        <end position="688"/>
    </location>
</feature>
<dbReference type="SUPFAM" id="SSF57850">
    <property type="entry name" value="RING/U-box"/>
    <property type="match status" value="1"/>
</dbReference>
<comment type="catalytic activity">
    <reaction evidence="1">
        <text>[E2 ubiquitin-conjugating enzyme]-S-ubiquitinyl-L-cysteine + [acceptor protein]-L-lysine = [E2 ubiquitin-conjugating enzyme]-L-cysteine + [acceptor protein]-N(6)-ubiquitinyl-L-lysine.</text>
        <dbReference type="EC" id="2.3.2.31"/>
    </reaction>
</comment>